<reference evidence="2" key="1">
    <citation type="submission" date="2022-04" db="EMBL/GenBank/DDBJ databases">
        <authorList>
            <person name="Criscuolo A."/>
        </authorList>
    </citation>
    <scope>NUCLEOTIDE SEQUENCE</scope>
    <source>
        <strain evidence="2">CIP111895</strain>
    </source>
</reference>
<name>A0ABN8KRQ6_9BACI</name>
<dbReference type="PANTHER" id="PTHR36121">
    <property type="entry name" value="PROTEIN SXY"/>
    <property type="match status" value="1"/>
</dbReference>
<dbReference type="InterPro" id="IPR007077">
    <property type="entry name" value="TfoX_C"/>
</dbReference>
<gene>
    <name evidence="2" type="ORF">BACCIP111895_02294</name>
</gene>
<dbReference type="Pfam" id="PF04994">
    <property type="entry name" value="TfoX_C"/>
    <property type="match status" value="1"/>
</dbReference>
<organism evidence="2 3">
    <name type="scientific">Neobacillus rhizosphaerae</name>
    <dbReference type="NCBI Taxonomy" id="2880965"/>
    <lineage>
        <taxon>Bacteria</taxon>
        <taxon>Bacillati</taxon>
        <taxon>Bacillota</taxon>
        <taxon>Bacilli</taxon>
        <taxon>Bacillales</taxon>
        <taxon>Bacillaceae</taxon>
        <taxon>Neobacillus</taxon>
    </lineage>
</organism>
<dbReference type="PANTHER" id="PTHR36121:SF1">
    <property type="entry name" value="PROTEIN SXY"/>
    <property type="match status" value="1"/>
</dbReference>
<protein>
    <recommendedName>
        <fullName evidence="1">TfoX C-terminal domain-containing protein</fullName>
    </recommendedName>
</protein>
<evidence type="ECO:0000313" key="2">
    <source>
        <dbReference type="EMBL" id="CAH2715110.1"/>
    </source>
</evidence>
<accession>A0ABN8KRQ6</accession>
<evidence type="ECO:0000259" key="1">
    <source>
        <dbReference type="Pfam" id="PF04994"/>
    </source>
</evidence>
<dbReference type="Gene3D" id="1.10.150.20">
    <property type="entry name" value="5' to 3' exonuclease, C-terminal subdomain"/>
    <property type="match status" value="1"/>
</dbReference>
<dbReference type="RefSeq" id="WP_248735407.1">
    <property type="nucleotide sequence ID" value="NZ_CALBWS010000013.1"/>
</dbReference>
<feature type="domain" description="TfoX C-terminal" evidence="1">
    <location>
        <begin position="2"/>
        <end position="79"/>
    </location>
</feature>
<dbReference type="EMBL" id="CALBWS010000013">
    <property type="protein sequence ID" value="CAH2715110.1"/>
    <property type="molecule type" value="Genomic_DNA"/>
</dbReference>
<proteinExistence type="predicted"/>
<sequence>MNTLHELPNISKVIEGKLVEVGIDTPQLLKEIGSKEAFFRIKQKDSTSCVNMLCALEGAIQGIRWHFLPDDIKQELKAFYKTL</sequence>
<dbReference type="InterPro" id="IPR047525">
    <property type="entry name" value="TfoX-like"/>
</dbReference>
<keyword evidence="3" id="KW-1185">Reference proteome</keyword>
<evidence type="ECO:0000313" key="3">
    <source>
        <dbReference type="Proteomes" id="UP000838308"/>
    </source>
</evidence>
<dbReference type="Proteomes" id="UP000838308">
    <property type="component" value="Unassembled WGS sequence"/>
</dbReference>
<comment type="caution">
    <text evidence="2">The sequence shown here is derived from an EMBL/GenBank/DDBJ whole genome shotgun (WGS) entry which is preliminary data.</text>
</comment>